<evidence type="ECO:0000259" key="1">
    <source>
        <dbReference type="PROSITE" id="PS51186"/>
    </source>
</evidence>
<gene>
    <name evidence="2" type="ORF">LDJ79_22115</name>
</gene>
<dbReference type="EMBL" id="JAIWIU010000203">
    <property type="protein sequence ID" value="MCA2018825.1"/>
    <property type="molecule type" value="Genomic_DNA"/>
</dbReference>
<dbReference type="Pfam" id="PF13673">
    <property type="entry name" value="Acetyltransf_10"/>
    <property type="match status" value="1"/>
</dbReference>
<proteinExistence type="predicted"/>
<name>A0ABS7YT02_9VIBR</name>
<protein>
    <submittedName>
        <fullName evidence="2">GNAT family N-acetyltransferase</fullName>
    </submittedName>
</protein>
<reference evidence="3" key="1">
    <citation type="submission" date="2023-07" db="EMBL/GenBank/DDBJ databases">
        <title>Molecular identification of indigenous halophilic bacteria isolated from red sea cost, biodegradation of synthetic dyes and assessment of degraded metabolite toxicity.</title>
        <authorList>
            <person name="Chaieb K."/>
            <person name="Altayb H.N."/>
        </authorList>
    </citation>
    <scope>NUCLEOTIDE SEQUENCE [LARGE SCALE GENOMIC DNA]</scope>
    <source>
        <strain evidence="3">K20</strain>
    </source>
</reference>
<dbReference type="RefSeq" id="WP_225252129.1">
    <property type="nucleotide sequence ID" value="NZ_JAIWIU010000203.1"/>
</dbReference>
<dbReference type="Proteomes" id="UP001199044">
    <property type="component" value="Unassembled WGS sequence"/>
</dbReference>
<dbReference type="InterPro" id="IPR000182">
    <property type="entry name" value="GNAT_dom"/>
</dbReference>
<comment type="caution">
    <text evidence="2">The sequence shown here is derived from an EMBL/GenBank/DDBJ whole genome shotgun (WGS) entry which is preliminary data.</text>
</comment>
<sequence>MSDIIYRKATQQDFATIAGIFATNMDLSVFTTVKDTEALYHFACLFIANDFMRSSFVEVAEHDGKLCGVVMGSTTMTHDKAVVFDHKALSTQAKAALQQTKNGQQVLRDLNTFKTSFDHTRDSDADSELLFFFVDKHYRRNNIGSKLIRSFEYHLTKLNANGYSLHTDTRCSYQYYENNGYQRVSTHNNIFNPEIEHYTYIKAINKR</sequence>
<dbReference type="InterPro" id="IPR016181">
    <property type="entry name" value="Acyl_CoA_acyltransferase"/>
</dbReference>
<accession>A0ABS7YT02</accession>
<organism evidence="2 3">
    <name type="scientific">Vibrio tritonius</name>
    <dbReference type="NCBI Taxonomy" id="1435069"/>
    <lineage>
        <taxon>Bacteria</taxon>
        <taxon>Pseudomonadati</taxon>
        <taxon>Pseudomonadota</taxon>
        <taxon>Gammaproteobacteria</taxon>
        <taxon>Vibrionales</taxon>
        <taxon>Vibrionaceae</taxon>
        <taxon>Vibrio</taxon>
    </lineage>
</organism>
<feature type="domain" description="N-acetyltransferase" evidence="1">
    <location>
        <begin position="4"/>
        <end position="205"/>
    </location>
</feature>
<dbReference type="SUPFAM" id="SSF55729">
    <property type="entry name" value="Acyl-CoA N-acyltransferases (Nat)"/>
    <property type="match status" value="1"/>
</dbReference>
<keyword evidence="3" id="KW-1185">Reference proteome</keyword>
<dbReference type="PROSITE" id="PS51186">
    <property type="entry name" value="GNAT"/>
    <property type="match status" value="1"/>
</dbReference>
<evidence type="ECO:0000313" key="3">
    <source>
        <dbReference type="Proteomes" id="UP001199044"/>
    </source>
</evidence>
<dbReference type="Gene3D" id="3.40.630.30">
    <property type="match status" value="1"/>
</dbReference>
<evidence type="ECO:0000313" key="2">
    <source>
        <dbReference type="EMBL" id="MCA2018825.1"/>
    </source>
</evidence>